<reference evidence="2" key="2">
    <citation type="submission" date="2016-05" db="EMBL/GenBank/DDBJ databases">
        <title>Comparative analysis highlights variable genome content of wheat rusts and divergence of the mating loci.</title>
        <authorList>
            <person name="Cuomo C.A."/>
            <person name="Bakkeren G."/>
            <person name="Szabo L."/>
            <person name="Khalil H."/>
            <person name="Joly D."/>
            <person name="Goldberg J."/>
            <person name="Young S."/>
            <person name="Zeng Q."/>
            <person name="Fellers J."/>
        </authorList>
    </citation>
    <scope>NUCLEOTIDE SEQUENCE [LARGE SCALE GENOMIC DNA]</scope>
    <source>
        <strain evidence="2">1-1 BBBD Race 1</strain>
    </source>
</reference>
<accession>A0A180H0Y5</accession>
<reference evidence="2" key="1">
    <citation type="submission" date="2009-11" db="EMBL/GenBank/DDBJ databases">
        <authorList>
            <consortium name="The Broad Institute Genome Sequencing Platform"/>
            <person name="Ward D."/>
            <person name="Feldgarden M."/>
            <person name="Earl A."/>
            <person name="Young S.K."/>
            <person name="Zeng Q."/>
            <person name="Koehrsen M."/>
            <person name="Alvarado L."/>
            <person name="Berlin A."/>
            <person name="Bochicchio J."/>
            <person name="Borenstein D."/>
            <person name="Chapman S.B."/>
            <person name="Chen Z."/>
            <person name="Engels R."/>
            <person name="Freedman E."/>
            <person name="Gellesch M."/>
            <person name="Goldberg J."/>
            <person name="Griggs A."/>
            <person name="Gujja S."/>
            <person name="Heilman E."/>
            <person name="Heiman D."/>
            <person name="Hepburn T."/>
            <person name="Howarth C."/>
            <person name="Jen D."/>
            <person name="Larson L."/>
            <person name="Lewis B."/>
            <person name="Mehta T."/>
            <person name="Park D."/>
            <person name="Pearson M."/>
            <person name="Roberts A."/>
            <person name="Saif S."/>
            <person name="Shea T."/>
            <person name="Shenoy N."/>
            <person name="Sisk P."/>
            <person name="Stolte C."/>
            <person name="Sykes S."/>
            <person name="Thomson T."/>
            <person name="Walk T."/>
            <person name="White J."/>
            <person name="Yandava C."/>
            <person name="Izard J."/>
            <person name="Baranova O.V."/>
            <person name="Blanton J.M."/>
            <person name="Tanner A.C."/>
            <person name="Dewhirst F.E."/>
            <person name="Haas B."/>
            <person name="Nusbaum C."/>
            <person name="Birren B."/>
        </authorList>
    </citation>
    <scope>NUCLEOTIDE SEQUENCE [LARGE SCALE GENOMIC DNA]</scope>
    <source>
        <strain evidence="2">1-1 BBBD Race 1</strain>
    </source>
</reference>
<evidence type="ECO:0008006" key="5">
    <source>
        <dbReference type="Google" id="ProtNLM"/>
    </source>
</evidence>
<protein>
    <recommendedName>
        <fullName evidence="5">Secreted protein</fullName>
    </recommendedName>
</protein>
<evidence type="ECO:0000256" key="1">
    <source>
        <dbReference type="SAM" id="SignalP"/>
    </source>
</evidence>
<dbReference type="AlphaFoldDB" id="A0A180H0Y5"/>
<gene>
    <name evidence="2" type="ORF">PTTG_11690</name>
</gene>
<feature type="chain" id="PRO_5008110542" description="Secreted protein" evidence="1">
    <location>
        <begin position="21"/>
        <end position="118"/>
    </location>
</feature>
<sequence length="118" mass="13126">MMSIKLLLPLFMLIVLQSQAVYSVSRPAKCPNADHAQAICARLIYDNGSLVGFHAQKGEQIDDWFHCAYVAKNQQPRPNIINMCCSTDFKLPSASKIQLVPIGVENYGDNCFNAKSFC</sequence>
<dbReference type="EMBL" id="ADAS02000008">
    <property type="protein sequence ID" value="OAV98269.1"/>
    <property type="molecule type" value="Genomic_DNA"/>
</dbReference>
<dbReference type="EnsemblFungi" id="PTTG_11690-t43_1">
    <property type="protein sequence ID" value="PTTG_11690-t43_1-p1"/>
    <property type="gene ID" value="PTTG_11690"/>
</dbReference>
<reference evidence="3 4" key="3">
    <citation type="journal article" date="2017" name="G3 (Bethesda)">
        <title>Comparative analysis highlights variable genome content of wheat rusts and divergence of the mating loci.</title>
        <authorList>
            <person name="Cuomo C.A."/>
            <person name="Bakkeren G."/>
            <person name="Khalil H.B."/>
            <person name="Panwar V."/>
            <person name="Joly D."/>
            <person name="Linning R."/>
            <person name="Sakthikumar S."/>
            <person name="Song X."/>
            <person name="Adiconis X."/>
            <person name="Fan L."/>
            <person name="Goldberg J.M."/>
            <person name="Levin J.Z."/>
            <person name="Young S."/>
            <person name="Zeng Q."/>
            <person name="Anikster Y."/>
            <person name="Bruce M."/>
            <person name="Wang M."/>
            <person name="Yin C."/>
            <person name="McCallum B."/>
            <person name="Szabo L.J."/>
            <person name="Hulbert S."/>
            <person name="Chen X."/>
            <person name="Fellers J.P."/>
        </authorList>
    </citation>
    <scope>NUCLEOTIDE SEQUENCE</scope>
    <source>
        <strain evidence="3">isolate 1-1 / race 1 (BBBD)</strain>
        <strain evidence="4">Isolate 1-1 / race 1 (BBBD)</strain>
    </source>
</reference>
<keyword evidence="4" id="KW-1185">Reference proteome</keyword>
<evidence type="ECO:0000313" key="2">
    <source>
        <dbReference type="EMBL" id="OAV98269.1"/>
    </source>
</evidence>
<feature type="signal peptide" evidence="1">
    <location>
        <begin position="1"/>
        <end position="20"/>
    </location>
</feature>
<name>A0A180H0Y5_PUCT1</name>
<proteinExistence type="predicted"/>
<keyword evidence="1" id="KW-0732">Signal</keyword>
<evidence type="ECO:0000313" key="3">
    <source>
        <dbReference type="EnsemblFungi" id="PTTG_11690-t43_1-p1"/>
    </source>
</evidence>
<reference evidence="3" key="4">
    <citation type="submission" date="2025-05" db="UniProtKB">
        <authorList>
            <consortium name="EnsemblFungi"/>
        </authorList>
    </citation>
    <scope>IDENTIFICATION</scope>
    <source>
        <strain evidence="3">isolate 1-1 / race 1 (BBBD)</strain>
    </source>
</reference>
<evidence type="ECO:0000313" key="4">
    <source>
        <dbReference type="Proteomes" id="UP000005240"/>
    </source>
</evidence>
<dbReference type="VEuPathDB" id="FungiDB:PTTG_11690"/>
<organism evidence="2">
    <name type="scientific">Puccinia triticina (isolate 1-1 / race 1 (BBBD))</name>
    <name type="common">Brown leaf rust fungus</name>
    <dbReference type="NCBI Taxonomy" id="630390"/>
    <lineage>
        <taxon>Eukaryota</taxon>
        <taxon>Fungi</taxon>
        <taxon>Dikarya</taxon>
        <taxon>Basidiomycota</taxon>
        <taxon>Pucciniomycotina</taxon>
        <taxon>Pucciniomycetes</taxon>
        <taxon>Pucciniales</taxon>
        <taxon>Pucciniaceae</taxon>
        <taxon>Puccinia</taxon>
    </lineage>
</organism>
<dbReference type="Proteomes" id="UP000005240">
    <property type="component" value="Unassembled WGS sequence"/>
</dbReference>